<accession>A0A2H3DF81</accession>
<dbReference type="PANTHER" id="PTHR16861">
    <property type="entry name" value="GLYCOPROTEIN 38"/>
    <property type="match status" value="1"/>
</dbReference>
<keyword evidence="4" id="KW-1185">Reference proteome</keyword>
<keyword evidence="2" id="KW-0812">Transmembrane</keyword>
<feature type="compositionally biased region" description="Basic and acidic residues" evidence="1">
    <location>
        <begin position="432"/>
        <end position="442"/>
    </location>
</feature>
<dbReference type="Proteomes" id="UP000217790">
    <property type="component" value="Unassembled WGS sequence"/>
</dbReference>
<feature type="transmembrane region" description="Helical" evidence="2">
    <location>
        <begin position="356"/>
        <end position="378"/>
    </location>
</feature>
<feature type="compositionally biased region" description="Polar residues" evidence="1">
    <location>
        <begin position="391"/>
        <end position="400"/>
    </location>
</feature>
<dbReference type="EMBL" id="KZ293686">
    <property type="protein sequence ID" value="PBK86126.1"/>
    <property type="molecule type" value="Genomic_DNA"/>
</dbReference>
<dbReference type="PANTHER" id="PTHR16861:SF4">
    <property type="entry name" value="SH3 DOMAIN PROTEIN (AFU_ORTHOLOGUE AFUA_1G13610)"/>
    <property type="match status" value="1"/>
</dbReference>
<gene>
    <name evidence="3" type="ORF">ARMGADRAFT_1128195</name>
</gene>
<evidence type="ECO:0008006" key="5">
    <source>
        <dbReference type="Google" id="ProtNLM"/>
    </source>
</evidence>
<dbReference type="STRING" id="47427.A0A2H3DF81"/>
<sequence>MTALPLQVLLSTKRLACFSLMGNSTMAEFDRLTNQTTYKKTLKQFFVLAESINPDFLTASSVADGLNYGYAAARAYNTYQNPIFLDLAVTSWTTARRYTISKEQAVSGSTDIKQSELAPSCNGTTLTGGTYSYGLWTYLDAAIESANFIQSHFLDPSNTVMAFLSSNLSQYCTMDTSAFSTNTGIFVEGLVILADITRNTSTEAFIIVAITTNTSWQGLDGILDVGSDGGHYIVRALAALYERNTTTSNLREYIKEYIGVQYNGVIEKATLGGSNIYGIPWTGPPRTVFSSANQTVAVSALLSGIQLLNNQPLSKPSDSPTSSGISTESDNPTSTRTPTTNTTTSPLSSKKKPTGAIVGSVVGGLAVLVVIIVGLFLWRRRHHQKSHPTPFMTTSVTASSEIPREHRISQGKNARYPVPSRRDSSSSLGAVETDRAARRGDARVGSTTPHGAAASSPNPLDMPTEELLRLLNDRLRPCQWNDLPDELPPEYHEGRTT</sequence>
<dbReference type="OrthoDB" id="3223195at2759"/>
<protein>
    <recommendedName>
        <fullName evidence="5">Glycoside hydrolase family 76 protein</fullName>
    </recommendedName>
</protein>
<keyword evidence="2" id="KW-0472">Membrane</keyword>
<feature type="compositionally biased region" description="Polar residues" evidence="1">
    <location>
        <begin position="311"/>
        <end position="331"/>
    </location>
</feature>
<proteinExistence type="predicted"/>
<feature type="region of interest" description="Disordered" evidence="1">
    <location>
        <begin position="478"/>
        <end position="497"/>
    </location>
</feature>
<dbReference type="GO" id="GO:0005975">
    <property type="term" value="P:carbohydrate metabolic process"/>
    <property type="evidence" value="ECO:0007669"/>
    <property type="project" value="InterPro"/>
</dbReference>
<dbReference type="Gene3D" id="1.50.10.20">
    <property type="match status" value="1"/>
</dbReference>
<evidence type="ECO:0000313" key="3">
    <source>
        <dbReference type="EMBL" id="PBK86126.1"/>
    </source>
</evidence>
<evidence type="ECO:0000313" key="4">
    <source>
        <dbReference type="Proteomes" id="UP000217790"/>
    </source>
</evidence>
<evidence type="ECO:0000256" key="1">
    <source>
        <dbReference type="SAM" id="MobiDB-lite"/>
    </source>
</evidence>
<dbReference type="AlphaFoldDB" id="A0A2H3DF81"/>
<dbReference type="InterPro" id="IPR008928">
    <property type="entry name" value="6-hairpin_glycosidase_sf"/>
</dbReference>
<dbReference type="SUPFAM" id="SSF48208">
    <property type="entry name" value="Six-hairpin glycosidases"/>
    <property type="match status" value="1"/>
</dbReference>
<feature type="region of interest" description="Disordered" evidence="1">
    <location>
        <begin position="311"/>
        <end position="354"/>
    </location>
</feature>
<evidence type="ECO:0000256" key="2">
    <source>
        <dbReference type="SAM" id="Phobius"/>
    </source>
</evidence>
<reference evidence="4" key="1">
    <citation type="journal article" date="2017" name="Nat. Ecol. Evol.">
        <title>Genome expansion and lineage-specific genetic innovations in the forest pathogenic fungi Armillaria.</title>
        <authorList>
            <person name="Sipos G."/>
            <person name="Prasanna A.N."/>
            <person name="Walter M.C."/>
            <person name="O'Connor E."/>
            <person name="Balint B."/>
            <person name="Krizsan K."/>
            <person name="Kiss B."/>
            <person name="Hess J."/>
            <person name="Varga T."/>
            <person name="Slot J."/>
            <person name="Riley R."/>
            <person name="Boka B."/>
            <person name="Rigling D."/>
            <person name="Barry K."/>
            <person name="Lee J."/>
            <person name="Mihaltcheva S."/>
            <person name="LaButti K."/>
            <person name="Lipzen A."/>
            <person name="Waldron R."/>
            <person name="Moloney N.M."/>
            <person name="Sperisen C."/>
            <person name="Kredics L."/>
            <person name="Vagvoelgyi C."/>
            <person name="Patrignani A."/>
            <person name="Fitzpatrick D."/>
            <person name="Nagy I."/>
            <person name="Doyle S."/>
            <person name="Anderson J.B."/>
            <person name="Grigoriev I.V."/>
            <person name="Gueldener U."/>
            <person name="Muensterkoetter M."/>
            <person name="Nagy L.G."/>
        </authorList>
    </citation>
    <scope>NUCLEOTIDE SEQUENCE [LARGE SCALE GENOMIC DNA]</scope>
    <source>
        <strain evidence="4">Ar21-2</strain>
    </source>
</reference>
<organism evidence="3 4">
    <name type="scientific">Armillaria gallica</name>
    <name type="common">Bulbous honey fungus</name>
    <name type="synonym">Armillaria bulbosa</name>
    <dbReference type="NCBI Taxonomy" id="47427"/>
    <lineage>
        <taxon>Eukaryota</taxon>
        <taxon>Fungi</taxon>
        <taxon>Dikarya</taxon>
        <taxon>Basidiomycota</taxon>
        <taxon>Agaricomycotina</taxon>
        <taxon>Agaricomycetes</taxon>
        <taxon>Agaricomycetidae</taxon>
        <taxon>Agaricales</taxon>
        <taxon>Marasmiineae</taxon>
        <taxon>Physalacriaceae</taxon>
        <taxon>Armillaria</taxon>
    </lineage>
</organism>
<dbReference type="InParanoid" id="A0A2H3DF81"/>
<name>A0A2H3DF81_ARMGA</name>
<keyword evidence="2" id="KW-1133">Transmembrane helix</keyword>
<feature type="region of interest" description="Disordered" evidence="1">
    <location>
        <begin position="385"/>
        <end position="468"/>
    </location>
</feature>
<feature type="compositionally biased region" description="Low complexity" evidence="1">
    <location>
        <begin position="332"/>
        <end position="354"/>
    </location>
</feature>